<evidence type="ECO:0000256" key="3">
    <source>
        <dbReference type="ARBA" id="ARBA00022723"/>
    </source>
</evidence>
<dbReference type="RefSeq" id="WP_090588089.1">
    <property type="nucleotide sequence ID" value="NZ_CP104302.1"/>
</dbReference>
<proteinExistence type="predicted"/>
<evidence type="ECO:0000256" key="6">
    <source>
        <dbReference type="ARBA" id="ARBA00023014"/>
    </source>
</evidence>
<dbReference type="EMBL" id="PDCN02000001">
    <property type="protein sequence ID" value="PIB77706.1"/>
    <property type="molecule type" value="Genomic_DNA"/>
</dbReference>
<dbReference type="InterPro" id="IPR051269">
    <property type="entry name" value="Fe-S_cluster_ET"/>
</dbReference>
<keyword evidence="2" id="KW-0813">Transport</keyword>
<keyword evidence="4" id="KW-0249">Electron transport</keyword>
<sequence>MRVRVDRDRCVGNGVCEVLAESLFMVGDDGQAEVLVDEIPGDAEGLAREAADCCPALALVIDE</sequence>
<dbReference type="SUPFAM" id="SSF54862">
    <property type="entry name" value="4Fe-4S ferredoxins"/>
    <property type="match status" value="1"/>
</dbReference>
<keyword evidence="7" id="KW-0003">3Fe-4S</keyword>
<keyword evidence="9" id="KW-1185">Reference proteome</keyword>
<dbReference type="GO" id="GO:0051538">
    <property type="term" value="F:3 iron, 4 sulfur cluster binding"/>
    <property type="evidence" value="ECO:0007669"/>
    <property type="project" value="UniProtKB-KW"/>
</dbReference>
<evidence type="ECO:0000256" key="1">
    <source>
        <dbReference type="ARBA" id="ARBA00001927"/>
    </source>
</evidence>
<accession>A0A2G5PHC1</accession>
<evidence type="ECO:0000256" key="2">
    <source>
        <dbReference type="ARBA" id="ARBA00022448"/>
    </source>
</evidence>
<dbReference type="Pfam" id="PF13459">
    <property type="entry name" value="Fer4_15"/>
    <property type="match status" value="1"/>
</dbReference>
<dbReference type="STRING" id="85968.GCA_900073015_01473"/>
<keyword evidence="3" id="KW-0479">Metal-binding</keyword>
<dbReference type="AlphaFoldDB" id="A0A2G5PHC1"/>
<dbReference type="Proteomes" id="UP000230551">
    <property type="component" value="Unassembled WGS sequence"/>
</dbReference>
<evidence type="ECO:0000256" key="5">
    <source>
        <dbReference type="ARBA" id="ARBA00023004"/>
    </source>
</evidence>
<organism evidence="8 9">
    <name type="scientific">Mycolicibacterium brumae</name>
    <dbReference type="NCBI Taxonomy" id="85968"/>
    <lineage>
        <taxon>Bacteria</taxon>
        <taxon>Bacillati</taxon>
        <taxon>Actinomycetota</taxon>
        <taxon>Actinomycetes</taxon>
        <taxon>Mycobacteriales</taxon>
        <taxon>Mycobacteriaceae</taxon>
        <taxon>Mycolicibacterium</taxon>
    </lineage>
</organism>
<keyword evidence="6" id="KW-0411">Iron-sulfur</keyword>
<protein>
    <submittedName>
        <fullName evidence="8">Ferredoxin</fullName>
    </submittedName>
</protein>
<evidence type="ECO:0000313" key="8">
    <source>
        <dbReference type="EMBL" id="PIB77706.1"/>
    </source>
</evidence>
<dbReference type="GO" id="GO:0046872">
    <property type="term" value="F:metal ion binding"/>
    <property type="evidence" value="ECO:0007669"/>
    <property type="project" value="UniProtKB-KW"/>
</dbReference>
<reference evidence="8 9" key="1">
    <citation type="journal article" date="2017" name="Infect. Genet. Evol.">
        <title>The new phylogeny of the genus Mycobacterium: The old and the news.</title>
        <authorList>
            <person name="Tortoli E."/>
            <person name="Fedrizzi T."/>
            <person name="Meehan C.J."/>
            <person name="Trovato A."/>
            <person name="Grottola A."/>
            <person name="Giacobazzi E."/>
            <person name="Serpini G.F."/>
            <person name="Tagliazucchi S."/>
            <person name="Fabio A."/>
            <person name="Bettua C."/>
            <person name="Bertorelli R."/>
            <person name="Frascaro F."/>
            <person name="De Sanctis V."/>
            <person name="Pecorari M."/>
            <person name="Jousson O."/>
            <person name="Segata N."/>
            <person name="Cirillo D.M."/>
        </authorList>
    </citation>
    <scope>NUCLEOTIDE SEQUENCE [LARGE SCALE GENOMIC DNA]</scope>
    <source>
        <strain evidence="8 9">CIP1034565</strain>
    </source>
</reference>
<dbReference type="Gene3D" id="3.30.70.20">
    <property type="match status" value="1"/>
</dbReference>
<dbReference type="OrthoDB" id="3215519at2"/>
<keyword evidence="5" id="KW-0408">Iron</keyword>
<evidence type="ECO:0000313" key="9">
    <source>
        <dbReference type="Proteomes" id="UP000230551"/>
    </source>
</evidence>
<dbReference type="PANTHER" id="PTHR36923:SF3">
    <property type="entry name" value="FERREDOXIN"/>
    <property type="match status" value="1"/>
</dbReference>
<comment type="cofactor">
    <cofactor evidence="1">
        <name>[3Fe-4S] cluster</name>
        <dbReference type="ChEBI" id="CHEBI:21137"/>
    </cofactor>
</comment>
<gene>
    <name evidence="8" type="ORF">CQY22_001870</name>
</gene>
<evidence type="ECO:0000256" key="7">
    <source>
        <dbReference type="ARBA" id="ARBA00023291"/>
    </source>
</evidence>
<name>A0A2G5PHC1_9MYCO</name>
<comment type="caution">
    <text evidence="8">The sequence shown here is derived from an EMBL/GenBank/DDBJ whole genome shotgun (WGS) entry which is preliminary data.</text>
</comment>
<evidence type="ECO:0000256" key="4">
    <source>
        <dbReference type="ARBA" id="ARBA00022982"/>
    </source>
</evidence>
<dbReference type="PANTHER" id="PTHR36923">
    <property type="entry name" value="FERREDOXIN"/>
    <property type="match status" value="1"/>
</dbReference>